<reference evidence="1 2" key="1">
    <citation type="journal article" date="2016" name="Nat. Commun.">
        <title>Thousands of microbial genomes shed light on interconnected biogeochemical processes in an aquifer system.</title>
        <authorList>
            <person name="Anantharaman K."/>
            <person name="Brown C.T."/>
            <person name="Hug L.A."/>
            <person name="Sharon I."/>
            <person name="Castelle C.J."/>
            <person name="Probst A.J."/>
            <person name="Thomas B.C."/>
            <person name="Singh A."/>
            <person name="Wilkins M.J."/>
            <person name="Karaoz U."/>
            <person name="Brodie E.L."/>
            <person name="Williams K.H."/>
            <person name="Hubbard S.S."/>
            <person name="Banfield J.F."/>
        </authorList>
    </citation>
    <scope>NUCLEOTIDE SEQUENCE [LARGE SCALE GENOMIC DNA]</scope>
</reference>
<dbReference type="Proteomes" id="UP000176593">
    <property type="component" value="Unassembled WGS sequence"/>
</dbReference>
<sequence>MWHTGSFHKQHETEFLDAALRRVTNTPAVFLSADALLAGASAAEPLIAELLQTPQDIRYHAEGPFVHAHVKAMLCTIYAMQKEELHLVDIEELRRLKGYEGEIEELELAFKENIGLFEVFALIHDIAKWTSIVFSAPKGSEGDRLGFNAPLTYEITTDAKRRVELRTAYTELFHEFAKEHPNESARALQKRFYETYEIDVHYPHHDTLIYTPVYQALLDRFVVTHRLTGRDRNLLEDLIAHHMQFGMDFAEVNPSHVKRYLYLADKRGYDAENYLRLSQACMFLDMVCGSVMTVNGESHHRVVQFANALKSEHDYAPERRIQKEMERKSQKTKERNRVFQQVGLDGMALLELFKMEPGPKFGKLLKQIQEAVIGEAEMPVLPSSLEAEVNRRVSAFYQNTFKHGI</sequence>
<dbReference type="EMBL" id="MGEQ01000010">
    <property type="protein sequence ID" value="OGL86262.1"/>
    <property type="molecule type" value="Genomic_DNA"/>
</dbReference>
<dbReference type="AlphaFoldDB" id="A0A1F7V6U7"/>
<proteinExistence type="predicted"/>
<protein>
    <recommendedName>
        <fullName evidence="3">HD domain-containing protein</fullName>
    </recommendedName>
</protein>
<comment type="caution">
    <text evidence="1">The sequence shown here is derived from an EMBL/GenBank/DDBJ whole genome shotgun (WGS) entry which is preliminary data.</text>
</comment>
<organism evidence="1 2">
    <name type="scientific">Candidatus Uhrbacteria bacterium RIFCSPLOWO2_02_FULL_48_18</name>
    <dbReference type="NCBI Taxonomy" id="1802408"/>
    <lineage>
        <taxon>Bacteria</taxon>
        <taxon>Candidatus Uhriibacteriota</taxon>
    </lineage>
</organism>
<evidence type="ECO:0000313" key="2">
    <source>
        <dbReference type="Proteomes" id="UP000176593"/>
    </source>
</evidence>
<accession>A0A1F7V6U7</accession>
<evidence type="ECO:0008006" key="3">
    <source>
        <dbReference type="Google" id="ProtNLM"/>
    </source>
</evidence>
<name>A0A1F7V6U7_9BACT</name>
<gene>
    <name evidence="1" type="ORF">A3I41_01720</name>
</gene>
<evidence type="ECO:0000313" key="1">
    <source>
        <dbReference type="EMBL" id="OGL86262.1"/>
    </source>
</evidence>